<dbReference type="EMBL" id="CAMXCT030000014">
    <property type="protein sequence ID" value="CAL4759793.1"/>
    <property type="molecule type" value="Genomic_DNA"/>
</dbReference>
<name>A0A9P1BFJ8_9DINO</name>
<dbReference type="Proteomes" id="UP001152797">
    <property type="component" value="Unassembled WGS sequence"/>
</dbReference>
<dbReference type="EMBL" id="CAMXCT020000014">
    <property type="protein sequence ID" value="CAL1125856.1"/>
    <property type="molecule type" value="Genomic_DNA"/>
</dbReference>
<proteinExistence type="predicted"/>
<dbReference type="AlphaFoldDB" id="A0A9P1BFJ8"/>
<accession>A0A9P1BFJ8</accession>
<comment type="caution">
    <text evidence="1">The sequence shown here is derived from an EMBL/GenBank/DDBJ whole genome shotgun (WGS) entry which is preliminary data.</text>
</comment>
<evidence type="ECO:0000313" key="3">
    <source>
        <dbReference type="Proteomes" id="UP001152797"/>
    </source>
</evidence>
<gene>
    <name evidence="1" type="ORF">C1SCF055_LOCUS1063</name>
</gene>
<organism evidence="1">
    <name type="scientific">Cladocopium goreaui</name>
    <dbReference type="NCBI Taxonomy" id="2562237"/>
    <lineage>
        <taxon>Eukaryota</taxon>
        <taxon>Sar</taxon>
        <taxon>Alveolata</taxon>
        <taxon>Dinophyceae</taxon>
        <taxon>Suessiales</taxon>
        <taxon>Symbiodiniaceae</taxon>
        <taxon>Cladocopium</taxon>
    </lineage>
</organism>
<evidence type="ECO:0000313" key="1">
    <source>
        <dbReference type="EMBL" id="CAI3972481.1"/>
    </source>
</evidence>
<keyword evidence="3" id="KW-1185">Reference proteome</keyword>
<evidence type="ECO:0000313" key="2">
    <source>
        <dbReference type="EMBL" id="CAL4759793.1"/>
    </source>
</evidence>
<dbReference type="EMBL" id="CAMXCT010000014">
    <property type="protein sequence ID" value="CAI3972481.1"/>
    <property type="molecule type" value="Genomic_DNA"/>
</dbReference>
<protein>
    <submittedName>
        <fullName evidence="1">Uncharacterized protein</fullName>
    </submittedName>
</protein>
<reference evidence="1" key="1">
    <citation type="submission" date="2022-10" db="EMBL/GenBank/DDBJ databases">
        <authorList>
            <person name="Chen Y."/>
            <person name="Dougan E. K."/>
            <person name="Chan C."/>
            <person name="Rhodes N."/>
            <person name="Thang M."/>
        </authorList>
    </citation>
    <scope>NUCLEOTIDE SEQUENCE</scope>
</reference>
<sequence length="327" mass="36666">MPFRRAVRRRIWRKGAAFGGKGRRAMENSPERKIPASKAASTAFSEPFSVKVSSVLLPELLDALTAEEASRLRSSSGSLAQQLGVRRLWRNVRIRMIARLQKCQSLAGRPLELRRLEISSEMLPELSLDLFAASLEELRVEDLLVAEKSIDYRKFCNLLSMLPELRVLELPKLICLPGGAHDLAQHVSRTLRQLRRLRLPQTVLLECRALNWAAEACEARVNCWKIMAAELSKLPLTELDLTGALRPIAPEQLRPWPPPRVNASVRLPSLCGFAVPLQGPPVDGDEEVLPCSEDLLGIFQEWSYAMNQQKLQARCGAARGLGRRNQD</sequence>
<reference evidence="2 3" key="2">
    <citation type="submission" date="2024-05" db="EMBL/GenBank/DDBJ databases">
        <authorList>
            <person name="Chen Y."/>
            <person name="Shah S."/>
            <person name="Dougan E. K."/>
            <person name="Thang M."/>
            <person name="Chan C."/>
        </authorList>
    </citation>
    <scope>NUCLEOTIDE SEQUENCE [LARGE SCALE GENOMIC DNA]</scope>
</reference>